<sequence>MVRECWKVNHKRVQRLWCEEGLQHPSPPQIEAGPADRRFALRPHRAEHRHQVWAMDIRFDTTTAYIAPGSPWENGLALPSCCMTTTAHSHSDGPIMGVMSGSTRPLHALYTPTTAVATASMGRFCGLGTRRAS</sequence>
<dbReference type="Proteomes" id="UP000317990">
    <property type="component" value="Unassembled WGS sequence"/>
</dbReference>
<gene>
    <name evidence="1" type="ORF">ERJ67_02970</name>
</gene>
<protein>
    <submittedName>
        <fullName evidence="1">Transposase</fullName>
    </submittedName>
</protein>
<accession>A0A524RPX3</accession>
<proteinExistence type="predicted"/>
<dbReference type="AlphaFoldDB" id="A0A524RPX3"/>
<evidence type="ECO:0000313" key="2">
    <source>
        <dbReference type="Proteomes" id="UP000317990"/>
    </source>
</evidence>
<comment type="caution">
    <text evidence="1">The sequence shown here is derived from an EMBL/GenBank/DDBJ whole genome shotgun (WGS) entry which is preliminary data.</text>
</comment>
<organism evidence="1 2">
    <name type="scientific">Aphanocapsa feldmannii 277cV</name>
    <dbReference type="NCBI Taxonomy" id="2507553"/>
    <lineage>
        <taxon>Bacteria</taxon>
        <taxon>Bacillati</taxon>
        <taxon>Cyanobacteriota</taxon>
        <taxon>Cyanophyceae</taxon>
        <taxon>Oscillatoriophycideae</taxon>
        <taxon>Chroococcales</taxon>
        <taxon>Microcystaceae</taxon>
        <taxon>Aphanocapsa</taxon>
    </lineage>
</organism>
<evidence type="ECO:0000313" key="1">
    <source>
        <dbReference type="EMBL" id="TGG94411.1"/>
    </source>
</evidence>
<reference evidence="1 2" key="1">
    <citation type="journal article" date="2019" name="mSystems">
        <title>Life at home and on the roam: Genomic adaptions reflect the dual lifestyle of an intracellular, facultative symbiont.</title>
        <authorList>
            <person name="Burgsdorf I."/>
        </authorList>
    </citation>
    <scope>NUCLEOTIDE SEQUENCE [LARGE SCALE GENOMIC DNA]</scope>
    <source>
        <strain evidence="1">277cV</strain>
    </source>
</reference>
<name>A0A524RPX3_9CHRO</name>
<dbReference type="EMBL" id="SRMO01000039">
    <property type="protein sequence ID" value="TGG94411.1"/>
    <property type="molecule type" value="Genomic_DNA"/>
</dbReference>